<evidence type="ECO:0000313" key="3">
    <source>
        <dbReference type="Proteomes" id="UP000014074"/>
    </source>
</evidence>
<feature type="region of interest" description="Disordered" evidence="1">
    <location>
        <begin position="150"/>
        <end position="214"/>
    </location>
</feature>
<dbReference type="Proteomes" id="UP000014074">
    <property type="component" value="Unassembled WGS sequence"/>
</dbReference>
<dbReference type="RefSeq" id="XP_007913223.1">
    <property type="nucleotide sequence ID" value="XM_007915032.1"/>
</dbReference>
<dbReference type="eggNOG" id="ENOG502T3ZS">
    <property type="taxonomic scope" value="Eukaryota"/>
</dbReference>
<dbReference type="EMBL" id="KB932933">
    <property type="protein sequence ID" value="EOO02131.1"/>
    <property type="molecule type" value="Genomic_DNA"/>
</dbReference>
<gene>
    <name evidence="2" type="ORF">UCRPA7_2374</name>
</gene>
<sequence>MASTQESFVDYSQSSRDLPAYTGPDLDTEKSLDFVAQLRQQQAVAAAPRYLAVNNLAYSPPAFEPPPYYPAPVGQEKTLLSSPLLPKAKPFRLASSLRKRKPPVYVSQSSHTVYQSVTYLTFDQHSYPHLDLEKREDIMASNPVMPKVTTALPSGPRPVGAGGAGVGSPSSKDDILADLRRQLDDSASSMGSSIDSRGRRRRRNNKALAKNGGLQQPALLPRLADTKPVRLQLGLNLDVEVELKARLQGDVSLTLLVEKKTTKRTSTELKPDFHGVVERAEMFYMRIGSFRLRQRWIDREISQSLTATAAFSIAVGG</sequence>
<accession>R8BS13</accession>
<dbReference type="PANTHER" id="PTHR35587">
    <property type="entry name" value="EXPRESSED PROTEIN"/>
    <property type="match status" value="1"/>
</dbReference>
<dbReference type="PANTHER" id="PTHR35587:SF4">
    <property type="match status" value="1"/>
</dbReference>
<feature type="region of interest" description="Disordered" evidence="1">
    <location>
        <begin position="1"/>
        <end position="24"/>
    </location>
</feature>
<dbReference type="KEGG" id="tmn:UCRPA7_2374"/>
<reference evidence="3" key="1">
    <citation type="journal article" date="2013" name="Genome Announc.">
        <title>Draft genome sequence of the ascomycete Phaeoacremonium aleophilum strain UCR-PA7, a causal agent of the esca disease complex in grapevines.</title>
        <authorList>
            <person name="Blanco-Ulate B."/>
            <person name="Rolshausen P."/>
            <person name="Cantu D."/>
        </authorList>
    </citation>
    <scope>NUCLEOTIDE SEQUENCE [LARGE SCALE GENOMIC DNA]</scope>
    <source>
        <strain evidence="3">UCR-PA7</strain>
    </source>
</reference>
<dbReference type="AlphaFoldDB" id="R8BS13"/>
<proteinExistence type="predicted"/>
<dbReference type="HOGENOM" id="CLU_074898_0_0_1"/>
<dbReference type="GeneID" id="19322616"/>
<feature type="compositionally biased region" description="Basic and acidic residues" evidence="1">
    <location>
        <begin position="171"/>
        <end position="184"/>
    </location>
</feature>
<dbReference type="OrthoDB" id="2873061at2759"/>
<evidence type="ECO:0000313" key="2">
    <source>
        <dbReference type="EMBL" id="EOO02131.1"/>
    </source>
</evidence>
<protein>
    <submittedName>
        <fullName evidence="2">Uncharacterized protein</fullName>
    </submittedName>
</protein>
<organism evidence="2 3">
    <name type="scientific">Phaeoacremonium minimum (strain UCR-PA7)</name>
    <name type="common">Esca disease fungus</name>
    <name type="synonym">Togninia minima</name>
    <dbReference type="NCBI Taxonomy" id="1286976"/>
    <lineage>
        <taxon>Eukaryota</taxon>
        <taxon>Fungi</taxon>
        <taxon>Dikarya</taxon>
        <taxon>Ascomycota</taxon>
        <taxon>Pezizomycotina</taxon>
        <taxon>Sordariomycetes</taxon>
        <taxon>Sordariomycetidae</taxon>
        <taxon>Togniniales</taxon>
        <taxon>Togniniaceae</taxon>
        <taxon>Phaeoacremonium</taxon>
    </lineage>
</organism>
<name>R8BS13_PHAM7</name>
<feature type="compositionally biased region" description="Low complexity" evidence="1">
    <location>
        <begin position="185"/>
        <end position="195"/>
    </location>
</feature>
<evidence type="ECO:0000256" key="1">
    <source>
        <dbReference type="SAM" id="MobiDB-lite"/>
    </source>
</evidence>
<keyword evidence="3" id="KW-1185">Reference proteome</keyword>
<feature type="compositionally biased region" description="Polar residues" evidence="1">
    <location>
        <begin position="1"/>
        <end position="16"/>
    </location>
</feature>